<dbReference type="GO" id="GO:0004497">
    <property type="term" value="F:monooxygenase activity"/>
    <property type="evidence" value="ECO:0007669"/>
    <property type="project" value="UniProtKB-KW"/>
</dbReference>
<dbReference type="GO" id="GO:0016705">
    <property type="term" value="F:oxidoreductase activity, acting on paired donors, with incorporation or reduction of molecular oxygen"/>
    <property type="evidence" value="ECO:0007669"/>
    <property type="project" value="InterPro"/>
</dbReference>
<feature type="binding site" description="axial binding residue" evidence="13">
    <location>
        <position position="437"/>
    </location>
    <ligand>
        <name>heme</name>
        <dbReference type="ChEBI" id="CHEBI:30413"/>
    </ligand>
    <ligandPart>
        <name>Fe</name>
        <dbReference type="ChEBI" id="CHEBI:18248"/>
    </ligandPart>
</feature>
<evidence type="ECO:0000256" key="3">
    <source>
        <dbReference type="ARBA" id="ARBA00005179"/>
    </source>
</evidence>
<keyword evidence="10 13" id="KW-0408">Iron</keyword>
<comment type="caution">
    <text evidence="15">The sequence shown here is derived from an EMBL/GenBank/DDBJ whole genome shotgun (WGS) entry which is preliminary data.</text>
</comment>
<evidence type="ECO:0000256" key="12">
    <source>
        <dbReference type="ARBA" id="ARBA00023136"/>
    </source>
</evidence>
<evidence type="ECO:0000256" key="9">
    <source>
        <dbReference type="ARBA" id="ARBA00023002"/>
    </source>
</evidence>
<comment type="pathway">
    <text evidence="3">Secondary metabolite biosynthesis.</text>
</comment>
<dbReference type="PANTHER" id="PTHR46300">
    <property type="entry name" value="P450, PUTATIVE (EUROFUNG)-RELATED-RELATED"/>
    <property type="match status" value="1"/>
</dbReference>
<dbReference type="Gene3D" id="1.10.630.10">
    <property type="entry name" value="Cytochrome P450"/>
    <property type="match status" value="1"/>
</dbReference>
<gene>
    <name evidence="15" type="ORF">SCP_1601270</name>
</gene>
<evidence type="ECO:0000256" key="1">
    <source>
        <dbReference type="ARBA" id="ARBA00001971"/>
    </source>
</evidence>
<dbReference type="InterPro" id="IPR001128">
    <property type="entry name" value="Cyt_P450"/>
</dbReference>
<comment type="subcellular location">
    <subcellularLocation>
        <location evidence="2">Membrane</location>
    </subcellularLocation>
</comment>
<comment type="similarity">
    <text evidence="4 14">Belongs to the cytochrome P450 family.</text>
</comment>
<keyword evidence="9 14" id="KW-0560">Oxidoreductase</keyword>
<dbReference type="InterPro" id="IPR002401">
    <property type="entry name" value="Cyt_P450_E_grp-I"/>
</dbReference>
<keyword evidence="8" id="KW-1133">Transmembrane helix</keyword>
<dbReference type="STRING" id="139825.A0A401H4U8"/>
<evidence type="ECO:0000256" key="2">
    <source>
        <dbReference type="ARBA" id="ARBA00004370"/>
    </source>
</evidence>
<dbReference type="InterPro" id="IPR036396">
    <property type="entry name" value="Cyt_P450_sf"/>
</dbReference>
<keyword evidence="11 14" id="KW-0503">Monooxygenase</keyword>
<dbReference type="Pfam" id="PF00067">
    <property type="entry name" value="p450"/>
    <property type="match status" value="1"/>
</dbReference>
<evidence type="ECO:0000256" key="8">
    <source>
        <dbReference type="ARBA" id="ARBA00022989"/>
    </source>
</evidence>
<organism evidence="15 16">
    <name type="scientific">Sparassis crispa</name>
    <dbReference type="NCBI Taxonomy" id="139825"/>
    <lineage>
        <taxon>Eukaryota</taxon>
        <taxon>Fungi</taxon>
        <taxon>Dikarya</taxon>
        <taxon>Basidiomycota</taxon>
        <taxon>Agaricomycotina</taxon>
        <taxon>Agaricomycetes</taxon>
        <taxon>Polyporales</taxon>
        <taxon>Sparassidaceae</taxon>
        <taxon>Sparassis</taxon>
    </lineage>
</organism>
<dbReference type="SUPFAM" id="SSF48264">
    <property type="entry name" value="Cytochrome P450"/>
    <property type="match status" value="1"/>
</dbReference>
<dbReference type="OrthoDB" id="2789670at2759"/>
<dbReference type="AlphaFoldDB" id="A0A401H4U8"/>
<evidence type="ECO:0000256" key="11">
    <source>
        <dbReference type="ARBA" id="ARBA00023033"/>
    </source>
</evidence>
<evidence type="ECO:0000256" key="5">
    <source>
        <dbReference type="ARBA" id="ARBA00022617"/>
    </source>
</evidence>
<proteinExistence type="inferred from homology"/>
<dbReference type="InterPro" id="IPR050364">
    <property type="entry name" value="Cytochrome_P450_fung"/>
</dbReference>
<dbReference type="Proteomes" id="UP000287166">
    <property type="component" value="Unassembled WGS sequence"/>
</dbReference>
<dbReference type="PRINTS" id="PR00463">
    <property type="entry name" value="EP450I"/>
</dbReference>
<dbReference type="CDD" id="cd11065">
    <property type="entry name" value="CYP64-like"/>
    <property type="match status" value="1"/>
</dbReference>
<evidence type="ECO:0000256" key="4">
    <source>
        <dbReference type="ARBA" id="ARBA00010617"/>
    </source>
</evidence>
<evidence type="ECO:0000256" key="13">
    <source>
        <dbReference type="PIRSR" id="PIRSR602401-1"/>
    </source>
</evidence>
<keyword evidence="7 13" id="KW-0479">Metal-binding</keyword>
<comment type="cofactor">
    <cofactor evidence="1 13">
        <name>heme</name>
        <dbReference type="ChEBI" id="CHEBI:30413"/>
    </cofactor>
</comment>
<dbReference type="GO" id="GO:0016020">
    <property type="term" value="C:membrane"/>
    <property type="evidence" value="ECO:0007669"/>
    <property type="project" value="UniProtKB-SubCell"/>
</dbReference>
<protein>
    <submittedName>
        <fullName evidence="15">O-methylsterigmatocystin oxidoreductase</fullName>
    </submittedName>
</protein>
<dbReference type="GeneID" id="38786382"/>
<accession>A0A401H4U8</accession>
<evidence type="ECO:0000313" key="15">
    <source>
        <dbReference type="EMBL" id="GBE89465.1"/>
    </source>
</evidence>
<evidence type="ECO:0000313" key="16">
    <source>
        <dbReference type="Proteomes" id="UP000287166"/>
    </source>
</evidence>
<dbReference type="EMBL" id="BFAD01000016">
    <property type="protein sequence ID" value="GBE89465.1"/>
    <property type="molecule type" value="Genomic_DNA"/>
</dbReference>
<dbReference type="InterPro" id="IPR017972">
    <property type="entry name" value="Cyt_P450_CS"/>
</dbReference>
<keyword evidence="6" id="KW-0812">Transmembrane</keyword>
<dbReference type="PROSITE" id="PS00086">
    <property type="entry name" value="CYTOCHROME_P450"/>
    <property type="match status" value="1"/>
</dbReference>
<dbReference type="PANTHER" id="PTHR46300:SF5">
    <property type="entry name" value="CYTOCHROME P450"/>
    <property type="match status" value="1"/>
</dbReference>
<sequence>MQLMTNSKLHESVHSIKAIHGDLVLISSNLELWRVASRSPVSLTPLPPNIHQVDVFTKWAAEYGNIFYLKVLGKPIVVLNSFQTVTDLLEKRSAIYSDRADCTTYSLMGLASVTALSRYGAQWRRQRRMLQEPLLAKSCIAHQDMQLREVGLMLKNILTSSENSGLAIERLAAGIMMELAYGHEVLSNDDEYIKIGEDATHAVEAGAAGTSLLDLLPILQHIPPWIPGCSSFTAAVRKWRPAVSRLYDVPFDAVLAQMNAGTARRSYTSSHLERCTQAGDLSDENIHDIKITAATLLIGGFDTTWSNLLSFVYAMLLFPDAQRKAREEIDRVVGSERLPDFSDRADLPYIECVLQEVARWHPVFPFGIAHRTIQDDVYDGMFIPKGSLVIPNVTAINRDEKIYRDPDRFYPDRFLPEPAGYGETHFSTAFGFGRRICPGRHLADGTAWLAMTNILAVFEITNAVGANGEKIVPNIAFTETITSQPEPFKCVMVPRSEKAKALILAQSH</sequence>
<evidence type="ECO:0000256" key="6">
    <source>
        <dbReference type="ARBA" id="ARBA00022692"/>
    </source>
</evidence>
<reference evidence="15 16" key="1">
    <citation type="journal article" date="2018" name="Sci. Rep.">
        <title>Genome sequence of the cauliflower mushroom Sparassis crispa (Hanabiratake) and its association with beneficial usage.</title>
        <authorList>
            <person name="Kiyama R."/>
            <person name="Furutani Y."/>
            <person name="Kawaguchi K."/>
            <person name="Nakanishi T."/>
        </authorList>
    </citation>
    <scope>NUCLEOTIDE SEQUENCE [LARGE SCALE GENOMIC DNA]</scope>
</reference>
<name>A0A401H4U8_9APHY</name>
<keyword evidence="12" id="KW-0472">Membrane</keyword>
<dbReference type="GO" id="GO:0020037">
    <property type="term" value="F:heme binding"/>
    <property type="evidence" value="ECO:0007669"/>
    <property type="project" value="InterPro"/>
</dbReference>
<evidence type="ECO:0000256" key="7">
    <source>
        <dbReference type="ARBA" id="ARBA00022723"/>
    </source>
</evidence>
<evidence type="ECO:0000256" key="10">
    <source>
        <dbReference type="ARBA" id="ARBA00023004"/>
    </source>
</evidence>
<dbReference type="InParanoid" id="A0A401H4U8"/>
<keyword evidence="16" id="KW-1185">Reference proteome</keyword>
<dbReference type="GO" id="GO:0005506">
    <property type="term" value="F:iron ion binding"/>
    <property type="evidence" value="ECO:0007669"/>
    <property type="project" value="InterPro"/>
</dbReference>
<keyword evidence="5 13" id="KW-0349">Heme</keyword>
<evidence type="ECO:0000256" key="14">
    <source>
        <dbReference type="RuleBase" id="RU000461"/>
    </source>
</evidence>
<dbReference type="RefSeq" id="XP_027620378.1">
    <property type="nucleotide sequence ID" value="XM_027764577.1"/>
</dbReference>